<dbReference type="RefSeq" id="WP_256192218.1">
    <property type="nucleotide sequence ID" value="NZ_JANFZG010000037.1"/>
</dbReference>
<organism evidence="1 2">
    <name type="scientific">Neglectibacter timonensis</name>
    <dbReference type="NCBI Taxonomy" id="1776382"/>
    <lineage>
        <taxon>Bacteria</taxon>
        <taxon>Bacillati</taxon>
        <taxon>Bacillota</taxon>
        <taxon>Clostridia</taxon>
        <taxon>Eubacteriales</taxon>
        <taxon>Oscillospiraceae</taxon>
        <taxon>Neglectibacter</taxon>
    </lineage>
</organism>
<keyword evidence="2" id="KW-1185">Reference proteome</keyword>
<evidence type="ECO:0008006" key="3">
    <source>
        <dbReference type="Google" id="ProtNLM"/>
    </source>
</evidence>
<reference evidence="1 2" key="1">
    <citation type="submission" date="2022-06" db="EMBL/GenBank/DDBJ databases">
        <title>Isolation of gut microbiota from human fecal samples.</title>
        <authorList>
            <person name="Pamer E.G."/>
            <person name="Barat B."/>
            <person name="Waligurski E."/>
            <person name="Medina S."/>
            <person name="Paddock L."/>
            <person name="Mostad J."/>
        </authorList>
    </citation>
    <scope>NUCLEOTIDE SEQUENCE [LARGE SCALE GENOMIC DNA]</scope>
    <source>
        <strain evidence="1 2">DFI.9.73</strain>
    </source>
</reference>
<dbReference type="Proteomes" id="UP001524473">
    <property type="component" value="Unassembled WGS sequence"/>
</dbReference>
<comment type="caution">
    <text evidence="1">The sequence shown here is derived from an EMBL/GenBank/DDBJ whole genome shotgun (WGS) entry which is preliminary data.</text>
</comment>
<gene>
    <name evidence="1" type="ORF">NE695_14210</name>
</gene>
<evidence type="ECO:0000313" key="2">
    <source>
        <dbReference type="Proteomes" id="UP001524473"/>
    </source>
</evidence>
<sequence>MARDKIKFGLRISPETQKLVRDLYPRDNCQSQNEFIEKAIQFYAGYVSGQEAVDYLPPALVSAIRGTLQGSEDRIARLLFKLTVETSMMMNVLAFAADINTEQLDALRARCIKDVKKTNGTISFKDAVEFQKENPQ</sequence>
<dbReference type="EMBL" id="JANFZH010000037">
    <property type="protein sequence ID" value="MCQ4841065.1"/>
    <property type="molecule type" value="Genomic_DNA"/>
</dbReference>
<proteinExistence type="predicted"/>
<name>A0ABT1S3H7_9FIRM</name>
<accession>A0ABT1S3H7</accession>
<protein>
    <recommendedName>
        <fullName evidence="3">Ribbon-helix-helix protein CopG domain-containing protein</fullName>
    </recommendedName>
</protein>
<evidence type="ECO:0000313" key="1">
    <source>
        <dbReference type="EMBL" id="MCQ4841065.1"/>
    </source>
</evidence>